<evidence type="ECO:0000259" key="11">
    <source>
        <dbReference type="Pfam" id="PF03446"/>
    </source>
</evidence>
<accession>A0ABR2X9D3</accession>
<gene>
    <name evidence="13" type="ORF">SCAR479_12987</name>
</gene>
<dbReference type="Pfam" id="PF03446">
    <property type="entry name" value="NAD_binding_2"/>
    <property type="match status" value="1"/>
</dbReference>
<evidence type="ECO:0000256" key="1">
    <source>
        <dbReference type="ARBA" id="ARBA00004141"/>
    </source>
</evidence>
<evidence type="ECO:0000313" key="13">
    <source>
        <dbReference type="EMBL" id="KAK9770330.1"/>
    </source>
</evidence>
<name>A0ABR2X9D3_9PEZI</name>
<dbReference type="PANTHER" id="PTHR43580:SF3">
    <property type="entry name" value="6-PHOSPHOGLUCONATE DEHYDROGENASE FAMILY PROTEIN (AFU_ORTHOLOGUE AFUA_2G11600)"/>
    <property type="match status" value="1"/>
</dbReference>
<dbReference type="InterPro" id="IPR029154">
    <property type="entry name" value="HIBADH-like_NADP-bd"/>
</dbReference>
<dbReference type="InterPro" id="IPR008389">
    <property type="entry name" value="ATPase_V0-cplx_e1/e2_su"/>
</dbReference>
<evidence type="ECO:0000256" key="9">
    <source>
        <dbReference type="ARBA" id="ARBA00023136"/>
    </source>
</evidence>
<keyword evidence="4" id="KW-0813">Transport</keyword>
<keyword evidence="14" id="KW-1185">Reference proteome</keyword>
<feature type="domain" description="6-phosphogluconate dehydrogenase NADP-binding" evidence="11">
    <location>
        <begin position="4"/>
        <end position="156"/>
    </location>
</feature>
<keyword evidence="6" id="KW-0375">Hydrogen ion transport</keyword>
<proteinExistence type="inferred from homology"/>
<evidence type="ECO:0000259" key="12">
    <source>
        <dbReference type="Pfam" id="PF14833"/>
    </source>
</evidence>
<keyword evidence="9 10" id="KW-0472">Membrane</keyword>
<dbReference type="InterPro" id="IPR051265">
    <property type="entry name" value="HIBADH-related_NP60_sf"/>
</dbReference>
<comment type="caution">
    <text evidence="13">The sequence shown here is derived from an EMBL/GenBank/DDBJ whole genome shotgun (WGS) entry which is preliminary data.</text>
</comment>
<comment type="similarity">
    <text evidence="3">Belongs to the V-ATPase e1/e2 subunit family.</text>
</comment>
<keyword evidence="8" id="KW-0406">Ion transport</keyword>
<protein>
    <submittedName>
        <fullName evidence="13">NAD binding domain of 6-phosphogluconate dehydrogenase-domain-containing protein</fullName>
    </submittedName>
</protein>
<evidence type="ECO:0000256" key="7">
    <source>
        <dbReference type="ARBA" id="ARBA00022989"/>
    </source>
</evidence>
<dbReference type="SUPFAM" id="SSF51735">
    <property type="entry name" value="NAD(P)-binding Rossmann-fold domains"/>
    <property type="match status" value="1"/>
</dbReference>
<feature type="transmembrane region" description="Helical" evidence="10">
    <location>
        <begin position="343"/>
        <end position="367"/>
    </location>
</feature>
<dbReference type="Pfam" id="PF05493">
    <property type="entry name" value="ATP_synt_H"/>
    <property type="match status" value="1"/>
</dbReference>
<feature type="domain" description="3-hydroxyisobutyrate dehydrogenase-like NAD-binding" evidence="12">
    <location>
        <begin position="174"/>
        <end position="289"/>
    </location>
</feature>
<dbReference type="SUPFAM" id="SSF48179">
    <property type="entry name" value="6-phosphogluconate dehydrogenase C-terminal domain-like"/>
    <property type="match status" value="1"/>
</dbReference>
<dbReference type="Gene3D" id="3.40.50.720">
    <property type="entry name" value="NAD(P)-binding Rossmann-like Domain"/>
    <property type="match status" value="1"/>
</dbReference>
<evidence type="ECO:0000256" key="6">
    <source>
        <dbReference type="ARBA" id="ARBA00022781"/>
    </source>
</evidence>
<evidence type="ECO:0000256" key="4">
    <source>
        <dbReference type="ARBA" id="ARBA00022448"/>
    </source>
</evidence>
<sequence>MAPQIFWLGLGNMGRGMVMNLAQKGKLEKPLLIYNRTQKRADDLAAKIGGGKVEVVSDPLQGLKRSDIVFTMLSNDKAVEENFDAFLSSGDVKGKLFIDCSTIHPDTTERLAKKVTDAGGEFIASPVFGAPPAADAGALIFVPSGPKAVVDKLKPYTIGVMGKAEVSLADRPYGAASTLKLIGNTFVLNMVTQLAEAFTVAEKSGVGVEPVKNFVDTLFGGVYSGYAERMTKGTYWKLEEPLFSADNAIKDATHAQSIAKAVGVEVKNAGNAREYLEDVKKQKGGEKGDIAGIYGAARVRAGLNSNSRKLPASFARQLLLQSSNVAFFKLQTPNVARYFTNKMAGGGSIFLGLVIVAALSVGAWFFAPKGENQTTWRSSLIIAFVACYLMWFITFMAQLHPLIAPKNPTVREGYQHE</sequence>
<dbReference type="Gene3D" id="1.10.1040.10">
    <property type="entry name" value="N-(1-d-carboxylethyl)-l-norvaline Dehydrogenase, domain 2"/>
    <property type="match status" value="1"/>
</dbReference>
<dbReference type="InterPro" id="IPR036291">
    <property type="entry name" value="NAD(P)-bd_dom_sf"/>
</dbReference>
<keyword evidence="5 10" id="KW-0812">Transmembrane</keyword>
<evidence type="ECO:0000256" key="10">
    <source>
        <dbReference type="SAM" id="Phobius"/>
    </source>
</evidence>
<evidence type="ECO:0000313" key="14">
    <source>
        <dbReference type="Proteomes" id="UP001465668"/>
    </source>
</evidence>
<evidence type="ECO:0000256" key="3">
    <source>
        <dbReference type="ARBA" id="ARBA00008328"/>
    </source>
</evidence>
<organism evidence="13 14">
    <name type="scientific">Seiridium cardinale</name>
    <dbReference type="NCBI Taxonomy" id="138064"/>
    <lineage>
        <taxon>Eukaryota</taxon>
        <taxon>Fungi</taxon>
        <taxon>Dikarya</taxon>
        <taxon>Ascomycota</taxon>
        <taxon>Pezizomycotina</taxon>
        <taxon>Sordariomycetes</taxon>
        <taxon>Xylariomycetidae</taxon>
        <taxon>Amphisphaeriales</taxon>
        <taxon>Sporocadaceae</taxon>
        <taxon>Seiridium</taxon>
    </lineage>
</organism>
<dbReference type="InterPro" id="IPR006115">
    <property type="entry name" value="6PGDH_NADP-bd"/>
</dbReference>
<comment type="similarity">
    <text evidence="2">Belongs to the HIBADH-related family. NP60 subfamily.</text>
</comment>
<dbReference type="InterPro" id="IPR013328">
    <property type="entry name" value="6PGD_dom2"/>
</dbReference>
<evidence type="ECO:0000256" key="5">
    <source>
        <dbReference type="ARBA" id="ARBA00022692"/>
    </source>
</evidence>
<dbReference type="Proteomes" id="UP001465668">
    <property type="component" value="Unassembled WGS sequence"/>
</dbReference>
<dbReference type="EMBL" id="JARVKM010000095">
    <property type="protein sequence ID" value="KAK9770330.1"/>
    <property type="molecule type" value="Genomic_DNA"/>
</dbReference>
<comment type="subcellular location">
    <subcellularLocation>
        <location evidence="1">Membrane</location>
        <topology evidence="1">Multi-pass membrane protein</topology>
    </subcellularLocation>
</comment>
<evidence type="ECO:0000256" key="8">
    <source>
        <dbReference type="ARBA" id="ARBA00023065"/>
    </source>
</evidence>
<dbReference type="Pfam" id="PF14833">
    <property type="entry name" value="NAD_binding_11"/>
    <property type="match status" value="1"/>
</dbReference>
<dbReference type="PANTHER" id="PTHR43580">
    <property type="entry name" value="OXIDOREDUCTASE GLYR1-RELATED"/>
    <property type="match status" value="1"/>
</dbReference>
<reference evidence="13 14" key="1">
    <citation type="submission" date="2024-02" db="EMBL/GenBank/DDBJ databases">
        <title>First draft genome assembly of two strains of Seiridium cardinale.</title>
        <authorList>
            <person name="Emiliani G."/>
            <person name="Scali E."/>
        </authorList>
    </citation>
    <scope>NUCLEOTIDE SEQUENCE [LARGE SCALE GENOMIC DNA]</scope>
    <source>
        <strain evidence="13 14">BM-138-000479</strain>
    </source>
</reference>
<dbReference type="InterPro" id="IPR008927">
    <property type="entry name" value="6-PGluconate_DH-like_C_sf"/>
</dbReference>
<keyword evidence="7 10" id="KW-1133">Transmembrane helix</keyword>
<evidence type="ECO:0000256" key="2">
    <source>
        <dbReference type="ARBA" id="ARBA00007598"/>
    </source>
</evidence>
<feature type="transmembrane region" description="Helical" evidence="10">
    <location>
        <begin position="379"/>
        <end position="399"/>
    </location>
</feature>